<dbReference type="RefSeq" id="WP_081796599.1">
    <property type="nucleotide sequence ID" value="NZ_JAEMUK010000008.1"/>
</dbReference>
<dbReference type="InterPro" id="IPR015422">
    <property type="entry name" value="PyrdxlP-dep_Trfase_small"/>
</dbReference>
<dbReference type="EMBL" id="JAEMUK010000008">
    <property type="protein sequence ID" value="MBJ7542804.1"/>
    <property type="molecule type" value="Genomic_DNA"/>
</dbReference>
<dbReference type="InterPro" id="IPR015421">
    <property type="entry name" value="PyrdxlP-dep_Trfase_major"/>
</dbReference>
<reference evidence="6 7" key="1">
    <citation type="submission" date="2020-12" db="EMBL/GenBank/DDBJ databases">
        <title>Revised draft genomes of Rhodomicrobium vannielii ATCC 17100 and Rhodomicrobium udaipurense JA643.</title>
        <authorList>
            <person name="Conners E.M."/>
            <person name="Davenport E.J."/>
            <person name="Bose A."/>
        </authorList>
    </citation>
    <scope>NUCLEOTIDE SEQUENCE [LARGE SCALE GENOMIC DNA]</scope>
    <source>
        <strain evidence="6 7">JA643</strain>
    </source>
</reference>
<comment type="similarity">
    <text evidence="2 5">Belongs to the trans-sulfuration enzymes family.</text>
</comment>
<gene>
    <name evidence="6" type="ORF">JDN41_04460</name>
</gene>
<dbReference type="InterPro" id="IPR000277">
    <property type="entry name" value="Cys/Met-Metab_PyrdxlP-dep_enz"/>
</dbReference>
<evidence type="ECO:0000313" key="6">
    <source>
        <dbReference type="EMBL" id="MBJ7542804.1"/>
    </source>
</evidence>
<evidence type="ECO:0000313" key="7">
    <source>
        <dbReference type="Proteomes" id="UP000623250"/>
    </source>
</evidence>
<evidence type="ECO:0000256" key="5">
    <source>
        <dbReference type="RuleBase" id="RU362118"/>
    </source>
</evidence>
<sequence length="422" mass="45992">MSNYGKGTLCIQAGYTPKVGEPRIAPIVQSTTYKYDDIAHVNRVMTLQEFGYKYSRTGNPTVTAFEEKVRILEGGAAAVATASGQAANVLALTNILKEGDHAVSATTLYGGSFSLFNNTLKKYGIDTSFFEPEQPEEEIAALFRPNTKVLFGETIGNPGLNILDFDKLSRLARRFDVPFIVDNTLATPVLCNPFLHGANIVTHSASKYIDGHATSIGGIVIDGGNYDWNNGKFPDITEPDPTYYGARYTEKFPKAPYLAKARAQFLRDFGACLSPQNAFLFTLGLETLHLRMRAHSENALALATFLTDHPRVTFVGYPGLDALGRERIAKYFLKDAGSGVLTFGLSGGIEAIDRFVKKLKVAALVVHVGDARTSVLHPASSTHAQLTEEQQRASGITPDMIRVSVGIEDTKDIVEDFEQALQ</sequence>
<feature type="modified residue" description="N6-(pyridoxal phosphate)lysine" evidence="4">
    <location>
        <position position="207"/>
    </location>
</feature>
<protein>
    <submittedName>
        <fullName evidence="6">O-acetylhomoserine aminocarboxypropyltransferase/cysteine synthase</fullName>
    </submittedName>
</protein>
<comment type="caution">
    <text evidence="6">The sequence shown here is derived from an EMBL/GenBank/DDBJ whole genome shotgun (WGS) entry which is preliminary data.</text>
</comment>
<dbReference type="InterPro" id="IPR015424">
    <property type="entry name" value="PyrdxlP-dep_Trfase"/>
</dbReference>
<dbReference type="SUPFAM" id="SSF53383">
    <property type="entry name" value="PLP-dependent transferases"/>
    <property type="match status" value="1"/>
</dbReference>
<dbReference type="CDD" id="cd00614">
    <property type="entry name" value="CGS_like"/>
    <property type="match status" value="1"/>
</dbReference>
<keyword evidence="3 4" id="KW-0663">Pyridoxal phosphate</keyword>
<keyword evidence="7" id="KW-1185">Reference proteome</keyword>
<accession>A0A8I1GDC0</accession>
<dbReference type="PIRSF" id="PIRSF001434">
    <property type="entry name" value="CGS"/>
    <property type="match status" value="1"/>
</dbReference>
<dbReference type="GO" id="GO:0004124">
    <property type="term" value="F:cysteine synthase activity"/>
    <property type="evidence" value="ECO:0007669"/>
    <property type="project" value="TreeGrafter"/>
</dbReference>
<evidence type="ECO:0000256" key="1">
    <source>
        <dbReference type="ARBA" id="ARBA00001933"/>
    </source>
</evidence>
<evidence type="ECO:0000256" key="4">
    <source>
        <dbReference type="PIRSR" id="PIRSR001434-2"/>
    </source>
</evidence>
<dbReference type="GO" id="GO:0005737">
    <property type="term" value="C:cytoplasm"/>
    <property type="evidence" value="ECO:0007669"/>
    <property type="project" value="TreeGrafter"/>
</dbReference>
<dbReference type="GO" id="GO:0003961">
    <property type="term" value="F:O-acetylhomoserine aminocarboxypropyltransferase activity"/>
    <property type="evidence" value="ECO:0007669"/>
    <property type="project" value="TreeGrafter"/>
</dbReference>
<dbReference type="PANTHER" id="PTHR43797">
    <property type="entry name" value="HOMOCYSTEINE/CYSTEINE SYNTHASE"/>
    <property type="match status" value="1"/>
</dbReference>
<evidence type="ECO:0000256" key="2">
    <source>
        <dbReference type="ARBA" id="ARBA00009077"/>
    </source>
</evidence>
<dbReference type="GO" id="GO:0030170">
    <property type="term" value="F:pyridoxal phosphate binding"/>
    <property type="evidence" value="ECO:0007669"/>
    <property type="project" value="InterPro"/>
</dbReference>
<dbReference type="PANTHER" id="PTHR43797:SF3">
    <property type="entry name" value="O-ACETYLHOMOSERINE SULFHYDRYLASE"/>
    <property type="match status" value="1"/>
</dbReference>
<keyword evidence="6" id="KW-0808">Transferase</keyword>
<dbReference type="GO" id="GO:0071269">
    <property type="term" value="P:L-homocysteine biosynthetic process"/>
    <property type="evidence" value="ECO:0007669"/>
    <property type="project" value="TreeGrafter"/>
</dbReference>
<proteinExistence type="inferred from homology"/>
<dbReference type="AlphaFoldDB" id="A0A8I1GDC0"/>
<dbReference type="InterPro" id="IPR006235">
    <property type="entry name" value="OAc-hSer/O-AcSer_sulfhydrylase"/>
</dbReference>
<dbReference type="Proteomes" id="UP000623250">
    <property type="component" value="Unassembled WGS sequence"/>
</dbReference>
<evidence type="ECO:0000256" key="3">
    <source>
        <dbReference type="ARBA" id="ARBA00022898"/>
    </source>
</evidence>
<dbReference type="Gene3D" id="3.90.1150.10">
    <property type="entry name" value="Aspartate Aminotransferase, domain 1"/>
    <property type="match status" value="1"/>
</dbReference>
<dbReference type="NCBIfam" id="TIGR01326">
    <property type="entry name" value="OAH_OAS_sulfhy"/>
    <property type="match status" value="1"/>
</dbReference>
<dbReference type="GO" id="GO:0006535">
    <property type="term" value="P:cysteine biosynthetic process from serine"/>
    <property type="evidence" value="ECO:0007669"/>
    <property type="project" value="TreeGrafter"/>
</dbReference>
<dbReference type="FunFam" id="3.40.640.10:FF:000046">
    <property type="entry name" value="Cystathionine gamma-lyase"/>
    <property type="match status" value="1"/>
</dbReference>
<dbReference type="Pfam" id="PF01053">
    <property type="entry name" value="Cys_Met_Meta_PP"/>
    <property type="match status" value="1"/>
</dbReference>
<organism evidence="6 7">
    <name type="scientific">Rhodomicrobium udaipurense</name>
    <dbReference type="NCBI Taxonomy" id="1202716"/>
    <lineage>
        <taxon>Bacteria</taxon>
        <taxon>Pseudomonadati</taxon>
        <taxon>Pseudomonadota</taxon>
        <taxon>Alphaproteobacteria</taxon>
        <taxon>Hyphomicrobiales</taxon>
        <taxon>Hyphomicrobiaceae</taxon>
        <taxon>Rhodomicrobium</taxon>
    </lineage>
</organism>
<dbReference type="Gene3D" id="3.40.640.10">
    <property type="entry name" value="Type I PLP-dependent aspartate aminotransferase-like (Major domain)"/>
    <property type="match status" value="1"/>
</dbReference>
<comment type="cofactor">
    <cofactor evidence="1 5">
        <name>pyridoxal 5'-phosphate</name>
        <dbReference type="ChEBI" id="CHEBI:597326"/>
    </cofactor>
</comment>
<dbReference type="GO" id="GO:0019346">
    <property type="term" value="P:transsulfuration"/>
    <property type="evidence" value="ECO:0007669"/>
    <property type="project" value="InterPro"/>
</dbReference>
<name>A0A8I1GDC0_9HYPH</name>